<accession>A0A2P2QYH8</accession>
<dbReference type="AlphaFoldDB" id="A0A2P2QYH8"/>
<evidence type="ECO:0000313" key="1">
    <source>
        <dbReference type="EMBL" id="MBX72052.1"/>
    </source>
</evidence>
<proteinExistence type="predicted"/>
<sequence length="56" mass="6592">MPMSYLGPLSITALQQCIRYFSFQYVLLPSKQINLKVGTSYHYFGKEWQAYLHSNE</sequence>
<protein>
    <submittedName>
        <fullName evidence="1">Uncharacterized protein</fullName>
    </submittedName>
</protein>
<dbReference type="EMBL" id="GGEC01091568">
    <property type="protein sequence ID" value="MBX72052.1"/>
    <property type="molecule type" value="Transcribed_RNA"/>
</dbReference>
<name>A0A2P2QYH8_RHIMU</name>
<organism evidence="1">
    <name type="scientific">Rhizophora mucronata</name>
    <name type="common">Asiatic mangrove</name>
    <dbReference type="NCBI Taxonomy" id="61149"/>
    <lineage>
        <taxon>Eukaryota</taxon>
        <taxon>Viridiplantae</taxon>
        <taxon>Streptophyta</taxon>
        <taxon>Embryophyta</taxon>
        <taxon>Tracheophyta</taxon>
        <taxon>Spermatophyta</taxon>
        <taxon>Magnoliopsida</taxon>
        <taxon>eudicotyledons</taxon>
        <taxon>Gunneridae</taxon>
        <taxon>Pentapetalae</taxon>
        <taxon>rosids</taxon>
        <taxon>fabids</taxon>
        <taxon>Malpighiales</taxon>
        <taxon>Rhizophoraceae</taxon>
        <taxon>Rhizophora</taxon>
    </lineage>
</organism>
<reference evidence="1" key="1">
    <citation type="submission" date="2018-02" db="EMBL/GenBank/DDBJ databases">
        <title>Rhizophora mucronata_Transcriptome.</title>
        <authorList>
            <person name="Meera S.P."/>
            <person name="Sreeshan A."/>
            <person name="Augustine A."/>
        </authorList>
    </citation>
    <scope>NUCLEOTIDE SEQUENCE</scope>
    <source>
        <tissue evidence="1">Leaf</tissue>
    </source>
</reference>